<gene>
    <name evidence="1" type="ORF">AXF42_Ash002066</name>
</gene>
<dbReference type="AlphaFoldDB" id="A0A2I0AMI8"/>
<proteinExistence type="predicted"/>
<dbReference type="OrthoDB" id="1900170at2759"/>
<evidence type="ECO:0000313" key="1">
    <source>
        <dbReference type="EMBL" id="PKA56763.1"/>
    </source>
</evidence>
<sequence length="54" mass="6558">MVDHFEFRKFVYGHQPLFKIVTRNTIKLDVSKIYEFEKAKIMSILECFSMSFTY</sequence>
<keyword evidence="2" id="KW-1185">Reference proteome</keyword>
<evidence type="ECO:0000313" key="2">
    <source>
        <dbReference type="Proteomes" id="UP000236161"/>
    </source>
</evidence>
<name>A0A2I0AMI8_9ASPA</name>
<organism evidence="1 2">
    <name type="scientific">Apostasia shenzhenica</name>
    <dbReference type="NCBI Taxonomy" id="1088818"/>
    <lineage>
        <taxon>Eukaryota</taxon>
        <taxon>Viridiplantae</taxon>
        <taxon>Streptophyta</taxon>
        <taxon>Embryophyta</taxon>
        <taxon>Tracheophyta</taxon>
        <taxon>Spermatophyta</taxon>
        <taxon>Magnoliopsida</taxon>
        <taxon>Liliopsida</taxon>
        <taxon>Asparagales</taxon>
        <taxon>Orchidaceae</taxon>
        <taxon>Apostasioideae</taxon>
        <taxon>Apostasia</taxon>
    </lineage>
</organism>
<dbReference type="EMBL" id="KZ451969">
    <property type="protein sequence ID" value="PKA56763.1"/>
    <property type="molecule type" value="Genomic_DNA"/>
</dbReference>
<protein>
    <submittedName>
        <fullName evidence="1">Uncharacterized protein</fullName>
    </submittedName>
</protein>
<dbReference type="Proteomes" id="UP000236161">
    <property type="component" value="Unassembled WGS sequence"/>
</dbReference>
<accession>A0A2I0AMI8</accession>
<reference evidence="1 2" key="1">
    <citation type="journal article" date="2017" name="Nature">
        <title>The Apostasia genome and the evolution of orchids.</title>
        <authorList>
            <person name="Zhang G.Q."/>
            <person name="Liu K.W."/>
            <person name="Li Z."/>
            <person name="Lohaus R."/>
            <person name="Hsiao Y.Y."/>
            <person name="Niu S.C."/>
            <person name="Wang J.Y."/>
            <person name="Lin Y.C."/>
            <person name="Xu Q."/>
            <person name="Chen L.J."/>
            <person name="Yoshida K."/>
            <person name="Fujiwara S."/>
            <person name="Wang Z.W."/>
            <person name="Zhang Y.Q."/>
            <person name="Mitsuda N."/>
            <person name="Wang M."/>
            <person name="Liu G.H."/>
            <person name="Pecoraro L."/>
            <person name="Huang H.X."/>
            <person name="Xiao X.J."/>
            <person name="Lin M."/>
            <person name="Wu X.Y."/>
            <person name="Wu W.L."/>
            <person name="Chen Y.Y."/>
            <person name="Chang S.B."/>
            <person name="Sakamoto S."/>
            <person name="Ohme-Takagi M."/>
            <person name="Yagi M."/>
            <person name="Zeng S.J."/>
            <person name="Shen C.Y."/>
            <person name="Yeh C.M."/>
            <person name="Luo Y.B."/>
            <person name="Tsai W.C."/>
            <person name="Van de Peer Y."/>
            <person name="Liu Z.J."/>
        </authorList>
    </citation>
    <scope>NUCLEOTIDE SEQUENCE [LARGE SCALE GENOMIC DNA]</scope>
    <source>
        <strain evidence="2">cv. Shenzhen</strain>
        <tissue evidence="1">Stem</tissue>
    </source>
</reference>